<dbReference type="AlphaFoldDB" id="C8PIT3"/>
<dbReference type="PROSITE" id="PS51724">
    <property type="entry name" value="SPOR"/>
    <property type="match status" value="1"/>
</dbReference>
<evidence type="ECO:0000256" key="6">
    <source>
        <dbReference type="SAM" id="SignalP"/>
    </source>
</evidence>
<keyword evidence="8" id="KW-0131">Cell cycle</keyword>
<dbReference type="EMBL" id="ACYG01000027">
    <property type="protein sequence ID" value="EEV16838.1"/>
    <property type="molecule type" value="Genomic_DNA"/>
</dbReference>
<gene>
    <name evidence="4" type="primary">rlpA</name>
    <name evidence="8" type="ORF">CAMGR0001_1132</name>
</gene>
<dbReference type="GO" id="GO:0071555">
    <property type="term" value="P:cell wall organization"/>
    <property type="evidence" value="ECO:0007669"/>
    <property type="project" value="UniProtKB-KW"/>
</dbReference>
<dbReference type="PROSITE" id="PS51257">
    <property type="entry name" value="PROKAR_LIPOPROTEIN"/>
    <property type="match status" value="1"/>
</dbReference>
<sequence length="251" mass="27094">MSYQKIALFSALFALILAGCSFRTAPPSRSSVGGAGKIGKNSPATMRPYKINGKTYYPEQVSVGDTQIGIASWYGPNFHGKYTSNGEIYDMNGMTAAHKTYPMNTMVKVTNRDTGATATVRINDRGPFVDGRIIDLSKTAANLVGVFAKGTAPVKLEVVGFYGHTIAKGSPKATIVGGNFMVQIGAFRNRSGAQIYQRDYHGTAGYPAIIKEFSIDGAPIYRVFLSGFKSEDEARDFAHNGKFTGAFIVRE</sequence>
<dbReference type="GO" id="GO:0000270">
    <property type="term" value="P:peptidoglycan metabolic process"/>
    <property type="evidence" value="ECO:0007669"/>
    <property type="project" value="UniProtKB-UniRule"/>
</dbReference>
<protein>
    <recommendedName>
        <fullName evidence="4">Probable endolytic peptidoglycan transglycosylase RlpA</fullName>
        <ecNumber evidence="4">4.2.2.-</ecNumber>
    </recommendedName>
</protein>
<dbReference type="InterPro" id="IPR007730">
    <property type="entry name" value="SPOR-like_dom"/>
</dbReference>
<evidence type="ECO:0000256" key="4">
    <source>
        <dbReference type="HAMAP-Rule" id="MF_02071"/>
    </source>
</evidence>
<organism evidence="8 9">
    <name type="scientific">Campylobacter gracilis RM3268</name>
    <dbReference type="NCBI Taxonomy" id="553220"/>
    <lineage>
        <taxon>Bacteria</taxon>
        <taxon>Pseudomonadati</taxon>
        <taxon>Campylobacterota</taxon>
        <taxon>Epsilonproteobacteria</taxon>
        <taxon>Campylobacterales</taxon>
        <taxon>Campylobacteraceae</taxon>
        <taxon>Campylobacter</taxon>
    </lineage>
</organism>
<dbReference type="Pfam" id="PF05036">
    <property type="entry name" value="SPOR"/>
    <property type="match status" value="1"/>
</dbReference>
<dbReference type="eggNOG" id="COG0797">
    <property type="taxonomic scope" value="Bacteria"/>
</dbReference>
<dbReference type="RefSeq" id="WP_005871673.1">
    <property type="nucleotide sequence ID" value="NZ_ACYG01000027.1"/>
</dbReference>
<evidence type="ECO:0000256" key="1">
    <source>
        <dbReference type="ARBA" id="ARBA00022729"/>
    </source>
</evidence>
<keyword evidence="9" id="KW-1185">Reference proteome</keyword>
<dbReference type="InterPro" id="IPR036908">
    <property type="entry name" value="RlpA-like_sf"/>
</dbReference>
<feature type="domain" description="SPOR" evidence="7">
    <location>
        <begin position="174"/>
        <end position="251"/>
    </location>
</feature>
<dbReference type="InterPro" id="IPR036680">
    <property type="entry name" value="SPOR-like_sf"/>
</dbReference>
<dbReference type="NCBIfam" id="TIGR00413">
    <property type="entry name" value="rlpA"/>
    <property type="match status" value="1"/>
</dbReference>
<keyword evidence="1 6" id="KW-0732">Signal</keyword>
<evidence type="ECO:0000259" key="7">
    <source>
        <dbReference type="PROSITE" id="PS51724"/>
    </source>
</evidence>
<keyword evidence="4" id="KW-0564">Palmitate</keyword>
<dbReference type="PANTHER" id="PTHR34183:SF1">
    <property type="entry name" value="ENDOLYTIC PEPTIDOGLYCAN TRANSGLYCOSYLASE RLPA"/>
    <property type="match status" value="1"/>
</dbReference>
<evidence type="ECO:0000256" key="5">
    <source>
        <dbReference type="RuleBase" id="RU003495"/>
    </source>
</evidence>
<dbReference type="InterPro" id="IPR009009">
    <property type="entry name" value="RlpA-like_DPBB"/>
</dbReference>
<accession>C8PIT3</accession>
<name>C8PIT3_9BACT</name>
<dbReference type="EC" id="4.2.2.-" evidence="4"/>
<dbReference type="Gene3D" id="2.40.40.10">
    <property type="entry name" value="RlpA-like domain"/>
    <property type="match status" value="1"/>
</dbReference>
<reference evidence="8 9" key="1">
    <citation type="submission" date="2009-07" db="EMBL/GenBank/DDBJ databases">
        <authorList>
            <person name="Madupu R."/>
            <person name="Sebastian Y."/>
            <person name="Durkin A.S."/>
            <person name="Torralba M."/>
            <person name="Methe B."/>
            <person name="Sutton G.G."/>
            <person name="Strausberg R.L."/>
            <person name="Nelson K.E."/>
        </authorList>
    </citation>
    <scope>NUCLEOTIDE SEQUENCE [LARGE SCALE GENOMIC DNA]</scope>
    <source>
        <strain evidence="8 9">RM3268</strain>
    </source>
</reference>
<dbReference type="Gene3D" id="3.30.70.1070">
    <property type="entry name" value="Sporulation related repeat"/>
    <property type="match status" value="1"/>
</dbReference>
<dbReference type="CDD" id="cd22268">
    <property type="entry name" value="DPBB_RlpA-like"/>
    <property type="match status" value="1"/>
</dbReference>
<dbReference type="InterPro" id="IPR034718">
    <property type="entry name" value="RlpA"/>
</dbReference>
<proteinExistence type="inferred from homology"/>
<dbReference type="InterPro" id="IPR012997">
    <property type="entry name" value="RplA"/>
</dbReference>
<dbReference type="HAMAP" id="MF_02071">
    <property type="entry name" value="RlpA"/>
    <property type="match status" value="1"/>
</dbReference>
<dbReference type="PANTHER" id="PTHR34183">
    <property type="entry name" value="ENDOLYTIC PEPTIDOGLYCAN TRANSGLYCOSYLASE RLPA"/>
    <property type="match status" value="1"/>
</dbReference>
<feature type="chain" id="PRO_5009991084" description="Probable endolytic peptidoglycan transglycosylase RlpA" evidence="6">
    <location>
        <begin position="26"/>
        <end position="251"/>
    </location>
</feature>
<dbReference type="STRING" id="824.CGRAC_0999"/>
<evidence type="ECO:0000313" key="9">
    <source>
        <dbReference type="Proteomes" id="UP000005709"/>
    </source>
</evidence>
<dbReference type="Proteomes" id="UP000005709">
    <property type="component" value="Unassembled WGS sequence"/>
</dbReference>
<keyword evidence="2 4" id="KW-0456">Lyase</keyword>
<keyword evidence="4" id="KW-1003">Cell membrane</keyword>
<dbReference type="GO" id="GO:0042834">
    <property type="term" value="F:peptidoglycan binding"/>
    <property type="evidence" value="ECO:0007669"/>
    <property type="project" value="InterPro"/>
</dbReference>
<dbReference type="GO" id="GO:0051301">
    <property type="term" value="P:cell division"/>
    <property type="evidence" value="ECO:0007669"/>
    <property type="project" value="UniProtKB-KW"/>
</dbReference>
<comment type="subcellular location">
    <subcellularLocation>
        <location evidence="4">Cell membrane</location>
        <topology evidence="4">Lipid-anchor</topology>
    </subcellularLocation>
</comment>
<dbReference type="SUPFAM" id="SSF50685">
    <property type="entry name" value="Barwin-like endoglucanases"/>
    <property type="match status" value="1"/>
</dbReference>
<evidence type="ECO:0000256" key="3">
    <source>
        <dbReference type="ARBA" id="ARBA00023316"/>
    </source>
</evidence>
<comment type="similarity">
    <text evidence="4 5">Belongs to the RlpA family.</text>
</comment>
<evidence type="ECO:0000256" key="2">
    <source>
        <dbReference type="ARBA" id="ARBA00023239"/>
    </source>
</evidence>
<evidence type="ECO:0000313" key="8">
    <source>
        <dbReference type="EMBL" id="EEV16838.1"/>
    </source>
</evidence>
<comment type="function">
    <text evidence="4">Lytic transglycosylase with a strong preference for naked glycan strands that lack stem peptides.</text>
</comment>
<dbReference type="GO" id="GO:0005886">
    <property type="term" value="C:plasma membrane"/>
    <property type="evidence" value="ECO:0007669"/>
    <property type="project" value="UniProtKB-SubCell"/>
</dbReference>
<comment type="caution">
    <text evidence="8">The sequence shown here is derived from an EMBL/GenBank/DDBJ whole genome shotgun (WGS) entry which is preliminary data.</text>
</comment>
<keyword evidence="4" id="KW-0472">Membrane</keyword>
<feature type="signal peptide" evidence="6">
    <location>
        <begin position="1"/>
        <end position="25"/>
    </location>
</feature>
<dbReference type="GO" id="GO:0008932">
    <property type="term" value="F:lytic endotransglycosylase activity"/>
    <property type="evidence" value="ECO:0007669"/>
    <property type="project" value="UniProtKB-UniRule"/>
</dbReference>
<dbReference type="Pfam" id="PF03330">
    <property type="entry name" value="DPBB_1"/>
    <property type="match status" value="1"/>
</dbReference>
<keyword evidence="8" id="KW-0132">Cell division</keyword>
<keyword evidence="3 4" id="KW-0961">Cell wall biogenesis/degradation</keyword>
<dbReference type="SUPFAM" id="SSF110997">
    <property type="entry name" value="Sporulation related repeat"/>
    <property type="match status" value="1"/>
</dbReference>
<keyword evidence="4" id="KW-0449">Lipoprotein</keyword>